<dbReference type="PANTHER" id="PTHR34075">
    <property type="entry name" value="BLR3430 PROTEIN"/>
    <property type="match status" value="1"/>
</dbReference>
<evidence type="ECO:0000313" key="4">
    <source>
        <dbReference type="Proteomes" id="UP001143486"/>
    </source>
</evidence>
<gene>
    <name evidence="3" type="ORF">GCM10017621_13370</name>
</gene>
<dbReference type="Gene3D" id="6.10.30.10">
    <property type="match status" value="1"/>
</dbReference>
<organism evidence="3 4">
    <name type="scientific">Maricaulis virginensis</name>
    <dbReference type="NCBI Taxonomy" id="144022"/>
    <lineage>
        <taxon>Bacteria</taxon>
        <taxon>Pseudomonadati</taxon>
        <taxon>Pseudomonadota</taxon>
        <taxon>Alphaproteobacteria</taxon>
        <taxon>Maricaulales</taxon>
        <taxon>Maricaulaceae</taxon>
        <taxon>Maricaulis</taxon>
    </lineage>
</organism>
<dbReference type="Pfam" id="PF12172">
    <property type="entry name" value="zf-ChsH2"/>
    <property type="match status" value="1"/>
</dbReference>
<dbReference type="Pfam" id="PF01796">
    <property type="entry name" value="OB_ChsH2_C"/>
    <property type="match status" value="1"/>
</dbReference>
<keyword evidence="4" id="KW-1185">Reference proteome</keyword>
<reference evidence="3" key="2">
    <citation type="submission" date="2023-01" db="EMBL/GenBank/DDBJ databases">
        <authorList>
            <person name="Sun Q."/>
            <person name="Evtushenko L."/>
        </authorList>
    </citation>
    <scope>NUCLEOTIDE SEQUENCE</scope>
    <source>
        <strain evidence="3">VKM B-1513</strain>
    </source>
</reference>
<feature type="domain" description="ChsH2 C-terminal OB-fold" evidence="1">
    <location>
        <begin position="56"/>
        <end position="115"/>
    </location>
</feature>
<dbReference type="SUPFAM" id="SSF50249">
    <property type="entry name" value="Nucleic acid-binding proteins"/>
    <property type="match status" value="1"/>
</dbReference>
<dbReference type="GO" id="GO:0003677">
    <property type="term" value="F:DNA binding"/>
    <property type="evidence" value="ECO:0007669"/>
    <property type="project" value="UniProtKB-KW"/>
</dbReference>
<name>A0A9W6ILR7_9PROT</name>
<feature type="domain" description="ChsH2 rubredoxin-like zinc ribbon" evidence="2">
    <location>
        <begin position="19"/>
        <end position="55"/>
    </location>
</feature>
<protein>
    <submittedName>
        <fullName evidence="3">DNA-binding protein</fullName>
    </submittedName>
</protein>
<dbReference type="AlphaFoldDB" id="A0A9W6ILR7"/>
<dbReference type="InterPro" id="IPR012340">
    <property type="entry name" value="NA-bd_OB-fold"/>
</dbReference>
<dbReference type="PANTHER" id="PTHR34075:SF5">
    <property type="entry name" value="BLR3430 PROTEIN"/>
    <property type="match status" value="1"/>
</dbReference>
<evidence type="ECO:0000259" key="1">
    <source>
        <dbReference type="Pfam" id="PF01796"/>
    </source>
</evidence>
<dbReference type="Proteomes" id="UP001143486">
    <property type="component" value="Unassembled WGS sequence"/>
</dbReference>
<proteinExistence type="predicted"/>
<keyword evidence="3" id="KW-0238">DNA-binding</keyword>
<evidence type="ECO:0000313" key="3">
    <source>
        <dbReference type="EMBL" id="GLK51829.1"/>
    </source>
</evidence>
<dbReference type="InterPro" id="IPR052513">
    <property type="entry name" value="Thioester_dehydratase-like"/>
</dbReference>
<reference evidence="3" key="1">
    <citation type="journal article" date="2014" name="Int. J. Syst. Evol. Microbiol.">
        <title>Complete genome sequence of Corynebacterium casei LMG S-19264T (=DSM 44701T), isolated from a smear-ripened cheese.</title>
        <authorList>
            <consortium name="US DOE Joint Genome Institute (JGI-PGF)"/>
            <person name="Walter F."/>
            <person name="Albersmeier A."/>
            <person name="Kalinowski J."/>
            <person name="Ruckert C."/>
        </authorList>
    </citation>
    <scope>NUCLEOTIDE SEQUENCE</scope>
    <source>
        <strain evidence="3">VKM B-1513</strain>
    </source>
</reference>
<comment type="caution">
    <text evidence="3">The sequence shown here is derived from an EMBL/GenBank/DDBJ whole genome shotgun (WGS) entry which is preliminary data.</text>
</comment>
<evidence type="ECO:0000259" key="2">
    <source>
        <dbReference type="Pfam" id="PF12172"/>
    </source>
</evidence>
<accession>A0A9W6ILR7</accession>
<dbReference type="InterPro" id="IPR002878">
    <property type="entry name" value="ChsH2_C"/>
</dbReference>
<sequence length="132" mass="14363">MSERRYPAPQPNAETRVFWDAAAEGVLKIKNCRSCFRAHYYPRAICPHCGSDKTEWVTSEGAGEIYSVSVMRRGEGAPFAVAYVTLDEGPAVLTNIVDCDPDSLAIGQRVRVAFKPSEEGAPPVPTFTPSGD</sequence>
<dbReference type="InterPro" id="IPR022002">
    <property type="entry name" value="ChsH2_Znr"/>
</dbReference>
<dbReference type="EMBL" id="BSFE01000003">
    <property type="protein sequence ID" value="GLK51829.1"/>
    <property type="molecule type" value="Genomic_DNA"/>
</dbReference>